<gene>
    <name evidence="2" type="ORF">UX06_C0046G0002</name>
</gene>
<proteinExistence type="predicted"/>
<evidence type="ECO:0000313" key="3">
    <source>
        <dbReference type="Proteomes" id="UP000034696"/>
    </source>
</evidence>
<dbReference type="Proteomes" id="UP000034696">
    <property type="component" value="Unassembled WGS sequence"/>
</dbReference>
<evidence type="ECO:0000313" key="2">
    <source>
        <dbReference type="EMBL" id="KKU02986.1"/>
    </source>
</evidence>
<evidence type="ECO:0000259" key="1">
    <source>
        <dbReference type="Pfam" id="PF13847"/>
    </source>
</evidence>
<sequence>MPFSFFKKKVSVSNSLRSASDYLIIQICLGLEQIGFFDYLKKGPATITNISRDLHVQQNFIAVLLDYLLAIDGPIKKNGDTFALKGGNPQKLLWAILAYREIFNNFGDLLFGEKKYGQDIHRDGYYLQLASGAFSFDANRIVLEKIKEVENSVLIDFGCGSAETLIKFCSMRGDHFGVGIDNNETVISEARKRIQRSGMGERTVLCHADVRNIDFWQKHVSSQKKPIFLASTMLHEFLRFGDAFLIDFLKELKERFNSSRLFVAEYDGLSFEEIRNEKDERRKLQAALYELWHPFTEQGMPQPRERWESLLDAAGWKISEVVSSENYILVCDCS</sequence>
<dbReference type="Pfam" id="PF13847">
    <property type="entry name" value="Methyltransf_31"/>
    <property type="match status" value="1"/>
</dbReference>
<dbReference type="InterPro" id="IPR029063">
    <property type="entry name" value="SAM-dependent_MTases_sf"/>
</dbReference>
<name>A0A0G1M419_9BACT</name>
<organism evidence="2 3">
    <name type="scientific">Candidatus Giovannonibacteria bacterium GW2011_GWA2_45_21</name>
    <dbReference type="NCBI Taxonomy" id="1618649"/>
    <lineage>
        <taxon>Bacteria</taxon>
        <taxon>Candidatus Giovannoniibacteriota</taxon>
    </lineage>
</organism>
<reference evidence="2 3" key="1">
    <citation type="journal article" date="2015" name="Nature">
        <title>rRNA introns, odd ribosomes, and small enigmatic genomes across a large radiation of phyla.</title>
        <authorList>
            <person name="Brown C.T."/>
            <person name="Hug L.A."/>
            <person name="Thomas B.C."/>
            <person name="Sharon I."/>
            <person name="Castelle C.J."/>
            <person name="Singh A."/>
            <person name="Wilkins M.J."/>
            <person name="Williams K.H."/>
            <person name="Banfield J.F."/>
        </authorList>
    </citation>
    <scope>NUCLEOTIDE SEQUENCE [LARGE SCALE GENOMIC DNA]</scope>
</reference>
<protein>
    <recommendedName>
        <fullName evidence="1">Methyltransferase domain-containing protein</fullName>
    </recommendedName>
</protein>
<dbReference type="SUPFAM" id="SSF53335">
    <property type="entry name" value="S-adenosyl-L-methionine-dependent methyltransferases"/>
    <property type="match status" value="1"/>
</dbReference>
<dbReference type="InterPro" id="IPR025714">
    <property type="entry name" value="Methyltranfer_dom"/>
</dbReference>
<dbReference type="Gene3D" id="3.40.50.150">
    <property type="entry name" value="Vaccinia Virus protein VP39"/>
    <property type="match status" value="1"/>
</dbReference>
<accession>A0A0G1M419</accession>
<dbReference type="AlphaFoldDB" id="A0A0G1M419"/>
<comment type="caution">
    <text evidence="2">The sequence shown here is derived from an EMBL/GenBank/DDBJ whole genome shotgun (WGS) entry which is preliminary data.</text>
</comment>
<dbReference type="EMBL" id="LCKT01000046">
    <property type="protein sequence ID" value="KKU02986.1"/>
    <property type="molecule type" value="Genomic_DNA"/>
</dbReference>
<feature type="domain" description="Methyltransferase" evidence="1">
    <location>
        <begin position="150"/>
        <end position="214"/>
    </location>
</feature>